<evidence type="ECO:0000256" key="5">
    <source>
        <dbReference type="ARBA" id="ARBA00023237"/>
    </source>
</evidence>
<dbReference type="InterPro" id="IPR012944">
    <property type="entry name" value="SusD_RagB_dom"/>
</dbReference>
<dbReference type="EMBL" id="JAPDPJ010000012">
    <property type="protein sequence ID" value="MCW3786321.1"/>
    <property type="molecule type" value="Genomic_DNA"/>
</dbReference>
<proteinExistence type="inferred from homology"/>
<dbReference type="Pfam" id="PF14322">
    <property type="entry name" value="SusD-like_3"/>
    <property type="match status" value="1"/>
</dbReference>
<dbReference type="Pfam" id="PF07980">
    <property type="entry name" value="SusD_RagB"/>
    <property type="match status" value="1"/>
</dbReference>
<comment type="similarity">
    <text evidence="2">Belongs to the SusD family.</text>
</comment>
<evidence type="ECO:0000259" key="6">
    <source>
        <dbReference type="Pfam" id="PF07980"/>
    </source>
</evidence>
<dbReference type="InterPro" id="IPR033985">
    <property type="entry name" value="SusD-like_N"/>
</dbReference>
<name>A0AAE3M3H4_9BACT</name>
<evidence type="ECO:0000256" key="1">
    <source>
        <dbReference type="ARBA" id="ARBA00004442"/>
    </source>
</evidence>
<feature type="domain" description="SusD-like N-terminal" evidence="7">
    <location>
        <begin position="92"/>
        <end position="218"/>
    </location>
</feature>
<evidence type="ECO:0000259" key="7">
    <source>
        <dbReference type="Pfam" id="PF14322"/>
    </source>
</evidence>
<evidence type="ECO:0000256" key="3">
    <source>
        <dbReference type="ARBA" id="ARBA00022729"/>
    </source>
</evidence>
<accession>A0AAE3M3H4</accession>
<dbReference type="RefSeq" id="WP_301189887.1">
    <property type="nucleotide sequence ID" value="NZ_JAPDPJ010000012.1"/>
</dbReference>
<keyword evidence="5" id="KW-0998">Cell outer membrane</keyword>
<dbReference type="InterPro" id="IPR011990">
    <property type="entry name" value="TPR-like_helical_dom_sf"/>
</dbReference>
<comment type="subcellular location">
    <subcellularLocation>
        <location evidence="1">Cell outer membrane</location>
    </subcellularLocation>
</comment>
<evidence type="ECO:0000256" key="2">
    <source>
        <dbReference type="ARBA" id="ARBA00006275"/>
    </source>
</evidence>
<dbReference type="Proteomes" id="UP001209229">
    <property type="component" value="Unassembled WGS sequence"/>
</dbReference>
<dbReference type="PROSITE" id="PS51257">
    <property type="entry name" value="PROKAR_LIPOPROTEIN"/>
    <property type="match status" value="1"/>
</dbReference>
<evidence type="ECO:0000313" key="8">
    <source>
        <dbReference type="EMBL" id="MCW3786321.1"/>
    </source>
</evidence>
<dbReference type="Gene3D" id="1.25.40.390">
    <property type="match status" value="1"/>
</dbReference>
<organism evidence="8 9">
    <name type="scientific">Plebeiibacterium sediminum</name>
    <dbReference type="NCBI Taxonomy" id="2992112"/>
    <lineage>
        <taxon>Bacteria</taxon>
        <taxon>Pseudomonadati</taxon>
        <taxon>Bacteroidota</taxon>
        <taxon>Bacteroidia</taxon>
        <taxon>Marinilabiliales</taxon>
        <taxon>Marinilabiliaceae</taxon>
        <taxon>Plebeiibacterium</taxon>
    </lineage>
</organism>
<dbReference type="GO" id="GO:0009279">
    <property type="term" value="C:cell outer membrane"/>
    <property type="evidence" value="ECO:0007669"/>
    <property type="project" value="UniProtKB-SubCell"/>
</dbReference>
<gene>
    <name evidence="8" type="ORF">OM075_07575</name>
</gene>
<sequence length="580" mass="65817">MKKIFLIMFSAITLFGCEDYLDKVQDSAGLDSDAVYTDYSNFRKFEDRMYKDLNNYISAGDYSYIAALCDEGYLGPGWETMPIAQSGDWIRSYNTGQALQFYGVWNSWESIRIANLVLENLHQLEGVATENQIKQLKGQAHFMRAWYYYEFLKRQGGMPYITKAFKGTDNFALSRLSYHETALNIAADCDSAITLLPAKWDDANMGRPTVGSAMALKASTFLFDASPSNNPEGDASKWEAAATAAWNVINMAQSTGRYKLLQSNDVDHVTYTTPSGVKTIEYASGFDSIFMYQPYNDEILWENFAASTDGGMYAVFTTPSLNAGGVIQGFSPSANFVDLFETNRGLAIEDDQDFDNQDPFIDRDPRFYQSIIFNGERWTSQTDRYMELFNGGNERKSAEHNSYSGFLARKFWAKNIDQWSGTSAPFTHVIYFRLAEMYLQYAEAANELGGPNYKLGGANLSAVEAVNIVRARVGMPPVNSIYLEDAGSFRERIKNERAVEFYLEGKRFFDLSRWGDAHKAEHRELYALDFQADAGSPTGYIITRSTTPFFTLTFNQKHYRWPIPLEDALMFEEFEQNPGW</sequence>
<reference evidence="8" key="1">
    <citation type="submission" date="2022-10" db="EMBL/GenBank/DDBJ databases">
        <authorList>
            <person name="Yu W.X."/>
        </authorList>
    </citation>
    <scope>NUCLEOTIDE SEQUENCE</scope>
    <source>
        <strain evidence="8">AAT</strain>
    </source>
</reference>
<evidence type="ECO:0000313" key="9">
    <source>
        <dbReference type="Proteomes" id="UP001209229"/>
    </source>
</evidence>
<feature type="domain" description="RagB/SusD" evidence="6">
    <location>
        <begin position="307"/>
        <end position="580"/>
    </location>
</feature>
<dbReference type="SUPFAM" id="SSF48452">
    <property type="entry name" value="TPR-like"/>
    <property type="match status" value="1"/>
</dbReference>
<keyword evidence="4" id="KW-0472">Membrane</keyword>
<protein>
    <submittedName>
        <fullName evidence="8">RagB/SusD family nutrient uptake outer membrane protein</fullName>
    </submittedName>
</protein>
<evidence type="ECO:0000256" key="4">
    <source>
        <dbReference type="ARBA" id="ARBA00023136"/>
    </source>
</evidence>
<comment type="caution">
    <text evidence="8">The sequence shown here is derived from an EMBL/GenBank/DDBJ whole genome shotgun (WGS) entry which is preliminary data.</text>
</comment>
<dbReference type="AlphaFoldDB" id="A0AAE3M3H4"/>
<keyword evidence="9" id="KW-1185">Reference proteome</keyword>
<keyword evidence="3" id="KW-0732">Signal</keyword>